<evidence type="ECO:0000256" key="1">
    <source>
        <dbReference type="SAM" id="MobiDB-lite"/>
    </source>
</evidence>
<keyword evidence="3" id="KW-1185">Reference proteome</keyword>
<organism evidence="2 3">
    <name type="scientific">Tilletia indica</name>
    <dbReference type="NCBI Taxonomy" id="43049"/>
    <lineage>
        <taxon>Eukaryota</taxon>
        <taxon>Fungi</taxon>
        <taxon>Dikarya</taxon>
        <taxon>Basidiomycota</taxon>
        <taxon>Ustilaginomycotina</taxon>
        <taxon>Exobasidiomycetes</taxon>
        <taxon>Tilletiales</taxon>
        <taxon>Tilletiaceae</taxon>
        <taxon>Tilletia</taxon>
    </lineage>
</organism>
<protein>
    <submittedName>
        <fullName evidence="2">Uncharacterized protein</fullName>
    </submittedName>
</protein>
<feature type="non-terminal residue" evidence="2">
    <location>
        <position position="1"/>
    </location>
</feature>
<reference evidence="2" key="2">
    <citation type="journal article" date="2019" name="IMA Fungus">
        <title>Genome sequencing and comparison of five Tilletia species to identify candidate genes for the detection of regulated species infecting wheat.</title>
        <authorList>
            <person name="Nguyen H.D.T."/>
            <person name="Sultana T."/>
            <person name="Kesanakurti P."/>
            <person name="Hambleton S."/>
        </authorList>
    </citation>
    <scope>NUCLEOTIDE SEQUENCE</scope>
    <source>
        <strain evidence="2">DAOMC 236416</strain>
    </source>
</reference>
<name>A0A8T8SDU4_9BASI</name>
<feature type="compositionally biased region" description="Low complexity" evidence="1">
    <location>
        <begin position="209"/>
        <end position="219"/>
    </location>
</feature>
<comment type="caution">
    <text evidence="2">The sequence shown here is derived from an EMBL/GenBank/DDBJ whole genome shotgun (WGS) entry which is preliminary data.</text>
</comment>
<proteinExistence type="predicted"/>
<feature type="compositionally biased region" description="Basic and acidic residues" evidence="1">
    <location>
        <begin position="1"/>
        <end position="19"/>
    </location>
</feature>
<feature type="region of interest" description="Disordered" evidence="1">
    <location>
        <begin position="204"/>
        <end position="243"/>
    </location>
</feature>
<dbReference type="EMBL" id="LWDF02001759">
    <property type="protein sequence ID" value="KAE8237519.1"/>
    <property type="molecule type" value="Genomic_DNA"/>
</dbReference>
<reference evidence="2" key="1">
    <citation type="submission" date="2016-04" db="EMBL/GenBank/DDBJ databases">
        <authorList>
            <person name="Nguyen H.D."/>
            <person name="Samba Siva P."/>
            <person name="Cullis J."/>
            <person name="Levesque C.A."/>
            <person name="Hambleton S."/>
        </authorList>
    </citation>
    <scope>NUCLEOTIDE SEQUENCE</scope>
    <source>
        <strain evidence="2">DAOMC 236416</strain>
    </source>
</reference>
<gene>
    <name evidence="2" type="ORF">A4X13_0g8756</name>
</gene>
<sequence>MADKEHRARARRDDGDRGARQQQQPPVLASATAAAADPNSTAPFPSTAAAVSPQQPTATPTGTTASSDPTAPFRTTTTPNQNIPTPFSSPTTAAADIAPSSAATTTAMQDPDISRLALRPEHILGGEYITPSVPQQFQAVEIPLTHRLDRFRRAVPAFRSAVREAVTAAADAHMSIWIIETLMEDSKVAPTLSAELTRLYAEWQRRGPQQQQQQQQQQQEPPTEPPASDIVLSLYPPPPGPNPCDPEDVRQWTIKVRKDPLQLVRVAVHSPYRNIRLALFEEALAVLKSRYSATARKGVRAVHEALEGVLGILRQGKVDVVPAGWGRVLDSTWEEIEEECGFHPAAPDGTTCRLCGRWNPTGDADNNTASWRWGATLAGVDTTNPGYKERLYPPNCHTCDHTVWSKLKDEDPERFQKVLNSLGGPKPEPDPTTLRWHNLPLLRPGHTALFPSYWLSTKGWMTAEEWEITLSNEAVARAIMATLFKSGGSTTAGG</sequence>
<evidence type="ECO:0000313" key="2">
    <source>
        <dbReference type="EMBL" id="KAE8237519.1"/>
    </source>
</evidence>
<dbReference type="Proteomes" id="UP000077521">
    <property type="component" value="Unassembled WGS sequence"/>
</dbReference>
<accession>A0A8T8SDU4</accession>
<feature type="region of interest" description="Disordered" evidence="1">
    <location>
        <begin position="1"/>
        <end position="112"/>
    </location>
</feature>
<evidence type="ECO:0000313" key="3">
    <source>
        <dbReference type="Proteomes" id="UP000077521"/>
    </source>
</evidence>
<dbReference type="AlphaFoldDB" id="A0A8T8SDU4"/>
<feature type="compositionally biased region" description="Low complexity" evidence="1">
    <location>
        <begin position="20"/>
        <end position="43"/>
    </location>
</feature>
<feature type="compositionally biased region" description="Low complexity" evidence="1">
    <location>
        <begin position="52"/>
        <end position="107"/>
    </location>
</feature>